<protein>
    <recommendedName>
        <fullName evidence="4">Increased recombination centers protein 6</fullName>
    </recommendedName>
</protein>
<feature type="compositionally biased region" description="Gly residues" evidence="1">
    <location>
        <begin position="163"/>
        <end position="177"/>
    </location>
</feature>
<feature type="compositionally biased region" description="Acidic residues" evidence="1">
    <location>
        <begin position="41"/>
        <end position="51"/>
    </location>
</feature>
<dbReference type="Pfam" id="PF10199">
    <property type="entry name" value="Adaptin_binding"/>
    <property type="match status" value="1"/>
</dbReference>
<evidence type="ECO:0000313" key="3">
    <source>
        <dbReference type="Proteomes" id="UP001278766"/>
    </source>
</evidence>
<dbReference type="EMBL" id="JAUEPN010000003">
    <property type="protein sequence ID" value="KAK3297332.1"/>
    <property type="molecule type" value="Genomic_DNA"/>
</dbReference>
<feature type="compositionally biased region" description="Low complexity" evidence="1">
    <location>
        <begin position="57"/>
        <end position="98"/>
    </location>
</feature>
<dbReference type="GO" id="GO:0030674">
    <property type="term" value="F:protein-macromolecule adaptor activity"/>
    <property type="evidence" value="ECO:0007669"/>
    <property type="project" value="TreeGrafter"/>
</dbReference>
<evidence type="ECO:0000313" key="2">
    <source>
        <dbReference type="EMBL" id="KAK3297332.1"/>
    </source>
</evidence>
<name>A0AAE0LTV4_9PEZI</name>
<dbReference type="RefSeq" id="XP_062660846.1">
    <property type="nucleotide sequence ID" value="XM_062806509.1"/>
</dbReference>
<organism evidence="2 3">
    <name type="scientific">Chaetomium fimeti</name>
    <dbReference type="NCBI Taxonomy" id="1854472"/>
    <lineage>
        <taxon>Eukaryota</taxon>
        <taxon>Fungi</taxon>
        <taxon>Dikarya</taxon>
        <taxon>Ascomycota</taxon>
        <taxon>Pezizomycotina</taxon>
        <taxon>Sordariomycetes</taxon>
        <taxon>Sordariomycetidae</taxon>
        <taxon>Sordariales</taxon>
        <taxon>Chaetomiaceae</taxon>
        <taxon>Chaetomium</taxon>
    </lineage>
</organism>
<feature type="region of interest" description="Disordered" evidence="1">
    <location>
        <begin position="23"/>
        <end position="98"/>
    </location>
</feature>
<dbReference type="GeneID" id="87843457"/>
<dbReference type="InterPro" id="IPR034627">
    <property type="entry name" value="Irc6"/>
</dbReference>
<comment type="caution">
    <text evidence="2">The sequence shown here is derived from an EMBL/GenBank/DDBJ whole genome shotgun (WGS) entry which is preliminary data.</text>
</comment>
<feature type="region of interest" description="Disordered" evidence="1">
    <location>
        <begin position="282"/>
        <end position="313"/>
    </location>
</feature>
<sequence>MEISNPRRILAVALSDSTQHLSNVIKDLTGTHPTPQPTPSPEEDAEEEEEAQKETPPKTTTTTTTTPPAEAPQPTTTTTTPPGLPTAPETTPATTLAGTTHALPLKTAYYTASVPIWLDLIASPTEWAASFLAPEAAEVLDVLGGVVVVFALPSPTQPRASKGGSGPGSGGSGGGSASGESAARARELVGQVGRVVKEGLGGWEWDGVGLAMGVGKGVGEGGDGEELDEWEDLCAEWGLEFVHVAETGIKRGEGGKGEGGKRNEFGERMGLARVMEALEANDWSGGGMGPEGDEGDGWEAKGQQGGDEDEELDPEKLDFGFDREDFLGLRKAIWSGGGNGGGEGSRGGVDEDEEAGEDDVQQLERMMMKLQAVRDASAGLPEEQRKRMAARAVGEVMKEL</sequence>
<evidence type="ECO:0008006" key="4">
    <source>
        <dbReference type="Google" id="ProtNLM"/>
    </source>
</evidence>
<reference evidence="2" key="1">
    <citation type="journal article" date="2023" name="Mol. Phylogenet. Evol.">
        <title>Genome-scale phylogeny and comparative genomics of the fungal order Sordariales.</title>
        <authorList>
            <person name="Hensen N."/>
            <person name="Bonometti L."/>
            <person name="Westerberg I."/>
            <person name="Brannstrom I.O."/>
            <person name="Guillou S."/>
            <person name="Cros-Aarteil S."/>
            <person name="Calhoun S."/>
            <person name="Haridas S."/>
            <person name="Kuo A."/>
            <person name="Mondo S."/>
            <person name="Pangilinan J."/>
            <person name="Riley R."/>
            <person name="LaButti K."/>
            <person name="Andreopoulos B."/>
            <person name="Lipzen A."/>
            <person name="Chen C."/>
            <person name="Yan M."/>
            <person name="Daum C."/>
            <person name="Ng V."/>
            <person name="Clum A."/>
            <person name="Steindorff A."/>
            <person name="Ohm R.A."/>
            <person name="Martin F."/>
            <person name="Silar P."/>
            <person name="Natvig D.O."/>
            <person name="Lalanne C."/>
            <person name="Gautier V."/>
            <person name="Ament-Velasquez S.L."/>
            <person name="Kruys A."/>
            <person name="Hutchinson M.I."/>
            <person name="Powell A.J."/>
            <person name="Barry K."/>
            <person name="Miller A.N."/>
            <person name="Grigoriev I.V."/>
            <person name="Debuchy R."/>
            <person name="Gladieux P."/>
            <person name="Hiltunen Thoren M."/>
            <person name="Johannesson H."/>
        </authorList>
    </citation>
    <scope>NUCLEOTIDE SEQUENCE</scope>
    <source>
        <strain evidence="2">CBS 168.71</strain>
    </source>
</reference>
<proteinExistence type="predicted"/>
<dbReference type="Proteomes" id="UP001278766">
    <property type="component" value="Unassembled WGS sequence"/>
</dbReference>
<feature type="compositionally biased region" description="Gly residues" evidence="1">
    <location>
        <begin position="335"/>
        <end position="347"/>
    </location>
</feature>
<feature type="region of interest" description="Disordered" evidence="1">
    <location>
        <begin position="334"/>
        <end position="359"/>
    </location>
</feature>
<dbReference type="PANTHER" id="PTHR28043">
    <property type="entry name" value="INCREASED RECOMBINATION CENTERS PROTEIN 6"/>
    <property type="match status" value="1"/>
</dbReference>
<evidence type="ECO:0000256" key="1">
    <source>
        <dbReference type="SAM" id="MobiDB-lite"/>
    </source>
</evidence>
<reference evidence="2" key="2">
    <citation type="submission" date="2023-06" db="EMBL/GenBank/DDBJ databases">
        <authorList>
            <consortium name="Lawrence Berkeley National Laboratory"/>
            <person name="Haridas S."/>
            <person name="Hensen N."/>
            <person name="Bonometti L."/>
            <person name="Westerberg I."/>
            <person name="Brannstrom I.O."/>
            <person name="Guillou S."/>
            <person name="Cros-Aarteil S."/>
            <person name="Calhoun S."/>
            <person name="Kuo A."/>
            <person name="Mondo S."/>
            <person name="Pangilinan J."/>
            <person name="Riley R."/>
            <person name="Labutti K."/>
            <person name="Andreopoulos B."/>
            <person name="Lipzen A."/>
            <person name="Chen C."/>
            <person name="Yanf M."/>
            <person name="Daum C."/>
            <person name="Ng V."/>
            <person name="Clum A."/>
            <person name="Steindorff A."/>
            <person name="Ohm R."/>
            <person name="Martin F."/>
            <person name="Silar P."/>
            <person name="Natvig D."/>
            <person name="Lalanne C."/>
            <person name="Gautier V."/>
            <person name="Ament-Velasquez S.L."/>
            <person name="Kruys A."/>
            <person name="Hutchinson M.I."/>
            <person name="Powell A.J."/>
            <person name="Barry K."/>
            <person name="Miller A.N."/>
            <person name="Grigoriev I.V."/>
            <person name="Debuchy R."/>
            <person name="Gladieux P."/>
            <person name="Thoren M.H."/>
            <person name="Johannesson H."/>
        </authorList>
    </citation>
    <scope>NUCLEOTIDE SEQUENCE</scope>
    <source>
        <strain evidence="2">CBS 168.71</strain>
    </source>
</reference>
<keyword evidence="3" id="KW-1185">Reference proteome</keyword>
<gene>
    <name evidence="2" type="ORF">B0H64DRAFT_440804</name>
</gene>
<feature type="region of interest" description="Disordered" evidence="1">
    <location>
        <begin position="155"/>
        <end position="184"/>
    </location>
</feature>
<accession>A0AAE0LTV4</accession>
<dbReference type="Gene3D" id="3.40.50.11960">
    <property type="match status" value="1"/>
</dbReference>
<dbReference type="GO" id="GO:0016192">
    <property type="term" value="P:vesicle-mediated transport"/>
    <property type="evidence" value="ECO:0007669"/>
    <property type="project" value="InterPro"/>
</dbReference>
<dbReference type="AlphaFoldDB" id="A0AAE0LTV4"/>
<dbReference type="PANTHER" id="PTHR28043:SF1">
    <property type="entry name" value="INCREASED RECOMBINATION CENTERS PROTEIN 6"/>
    <property type="match status" value="1"/>
</dbReference>
<feature type="compositionally biased region" description="Acidic residues" evidence="1">
    <location>
        <begin position="350"/>
        <end position="359"/>
    </location>
</feature>